<gene>
    <name evidence="1" type="ORF">XAT740_LOCUS64509</name>
</gene>
<protein>
    <submittedName>
        <fullName evidence="1">Uncharacterized protein</fullName>
    </submittedName>
</protein>
<evidence type="ECO:0000313" key="1">
    <source>
        <dbReference type="EMBL" id="CAF1692119.1"/>
    </source>
</evidence>
<dbReference type="Proteomes" id="UP000663828">
    <property type="component" value="Unassembled WGS sequence"/>
</dbReference>
<dbReference type="AlphaFoldDB" id="A0A816HVH3"/>
<feature type="non-terminal residue" evidence="1">
    <location>
        <position position="1"/>
    </location>
</feature>
<dbReference type="EMBL" id="CAJNOR010022578">
    <property type="protein sequence ID" value="CAF1692119.1"/>
    <property type="molecule type" value="Genomic_DNA"/>
</dbReference>
<name>A0A816HVH3_ADIRI</name>
<organism evidence="1 2">
    <name type="scientific">Adineta ricciae</name>
    <name type="common">Rotifer</name>
    <dbReference type="NCBI Taxonomy" id="249248"/>
    <lineage>
        <taxon>Eukaryota</taxon>
        <taxon>Metazoa</taxon>
        <taxon>Spiralia</taxon>
        <taxon>Gnathifera</taxon>
        <taxon>Rotifera</taxon>
        <taxon>Eurotatoria</taxon>
        <taxon>Bdelloidea</taxon>
        <taxon>Adinetida</taxon>
        <taxon>Adinetidae</taxon>
        <taxon>Adineta</taxon>
    </lineage>
</organism>
<proteinExistence type="predicted"/>
<evidence type="ECO:0000313" key="2">
    <source>
        <dbReference type="Proteomes" id="UP000663828"/>
    </source>
</evidence>
<keyword evidence="2" id="KW-1185">Reference proteome</keyword>
<comment type="caution">
    <text evidence="1">The sequence shown here is derived from an EMBL/GenBank/DDBJ whole genome shotgun (WGS) entry which is preliminary data.</text>
</comment>
<accession>A0A816HVH3</accession>
<sequence length="43" mass="4901">MHIFLHDLNQAYTTGQLPSDNDDATLRYIDYAMIEHEMAMSGA</sequence>
<reference evidence="1" key="1">
    <citation type="submission" date="2021-02" db="EMBL/GenBank/DDBJ databases">
        <authorList>
            <person name="Nowell W R."/>
        </authorList>
    </citation>
    <scope>NUCLEOTIDE SEQUENCE</scope>
</reference>